<feature type="domain" description="Zinc finger DksA/TraR C4-type" evidence="6">
    <location>
        <begin position="79"/>
        <end position="107"/>
    </location>
</feature>
<evidence type="ECO:0000256" key="3">
    <source>
        <dbReference type="ARBA" id="ARBA00022833"/>
    </source>
</evidence>
<dbReference type="NCBIfam" id="TIGR02890">
    <property type="entry name" value="bacill_yteA"/>
    <property type="match status" value="1"/>
</dbReference>
<dbReference type="PANTHER" id="PTHR33823">
    <property type="entry name" value="RNA POLYMERASE-BINDING TRANSCRIPTION FACTOR DKSA-RELATED"/>
    <property type="match status" value="1"/>
</dbReference>
<dbReference type="AlphaFoldDB" id="A0A385YV88"/>
<evidence type="ECO:0000256" key="2">
    <source>
        <dbReference type="ARBA" id="ARBA00022771"/>
    </source>
</evidence>
<dbReference type="InterPro" id="IPR000962">
    <property type="entry name" value="Znf_DskA_TraR"/>
</dbReference>
<dbReference type="PROSITE" id="PS51128">
    <property type="entry name" value="ZF_DKSA_2"/>
    <property type="match status" value="1"/>
</dbReference>
<evidence type="ECO:0000313" key="8">
    <source>
        <dbReference type="Proteomes" id="UP000265725"/>
    </source>
</evidence>
<reference evidence="8" key="1">
    <citation type="submission" date="2018-09" db="EMBL/GenBank/DDBJ databases">
        <authorList>
            <person name="Zhu H."/>
        </authorList>
    </citation>
    <scope>NUCLEOTIDE SEQUENCE [LARGE SCALE GENOMIC DNA]</scope>
    <source>
        <strain evidence="8">K2R23-3</strain>
    </source>
</reference>
<dbReference type="OrthoDB" id="9811543at2"/>
<dbReference type="EMBL" id="CP032418">
    <property type="protein sequence ID" value="AYC30464.1"/>
    <property type="molecule type" value="Genomic_DNA"/>
</dbReference>
<evidence type="ECO:0000256" key="5">
    <source>
        <dbReference type="SAM" id="MobiDB-lite"/>
    </source>
</evidence>
<dbReference type="Proteomes" id="UP000265725">
    <property type="component" value="Chromosome"/>
</dbReference>
<gene>
    <name evidence="7" type="ORF">D3873_11705</name>
</gene>
<keyword evidence="3" id="KW-0862">Zinc</keyword>
<feature type="region of interest" description="Disordered" evidence="5">
    <location>
        <begin position="1"/>
        <end position="48"/>
    </location>
</feature>
<organism evidence="7 8">
    <name type="scientific">Paenisporosarcina cavernae</name>
    <dbReference type="NCBI Taxonomy" id="2320858"/>
    <lineage>
        <taxon>Bacteria</taxon>
        <taxon>Bacillati</taxon>
        <taxon>Bacillota</taxon>
        <taxon>Bacilli</taxon>
        <taxon>Bacillales</taxon>
        <taxon>Caryophanaceae</taxon>
        <taxon>Paenisporosarcina</taxon>
    </lineage>
</organism>
<feature type="zinc finger region" description="dksA C4-type" evidence="4">
    <location>
        <begin position="84"/>
        <end position="108"/>
    </location>
</feature>
<evidence type="ECO:0000256" key="4">
    <source>
        <dbReference type="PROSITE-ProRule" id="PRU00510"/>
    </source>
</evidence>
<feature type="compositionally biased region" description="Low complexity" evidence="5">
    <location>
        <begin position="1"/>
        <end position="11"/>
    </location>
</feature>
<keyword evidence="8" id="KW-1185">Reference proteome</keyword>
<accession>A0A385YV88</accession>
<keyword evidence="1" id="KW-0479">Metal-binding</keyword>
<proteinExistence type="predicted"/>
<evidence type="ECO:0000313" key="7">
    <source>
        <dbReference type="EMBL" id="AYC30464.1"/>
    </source>
</evidence>
<name>A0A385YV88_9BACL</name>
<evidence type="ECO:0000256" key="1">
    <source>
        <dbReference type="ARBA" id="ARBA00022723"/>
    </source>
</evidence>
<dbReference type="Gene3D" id="1.20.120.910">
    <property type="entry name" value="DksA, coiled-coil domain"/>
    <property type="match status" value="1"/>
</dbReference>
<dbReference type="KEGG" id="paek:D3873_11705"/>
<dbReference type="SUPFAM" id="SSF57716">
    <property type="entry name" value="Glucocorticoid receptor-like (DNA-binding domain)"/>
    <property type="match status" value="1"/>
</dbReference>
<evidence type="ECO:0000259" key="6">
    <source>
        <dbReference type="Pfam" id="PF01258"/>
    </source>
</evidence>
<sequence>MNKQQMSQLKKQLQEELEDVKSRLHQEEEVESTELSHYDNHPGDTATELTDQNTEMALEQHKEEEVQHIEAALEAMENGTYGKCVVCHRDIPFERLEALPSALTCIEHASNDVSWRDRPSEEAILNANTDNPVKGNNEVVDTENSFEEVEEFGSSDSPSDQA</sequence>
<dbReference type="SUPFAM" id="SSF109635">
    <property type="entry name" value="DnaK suppressor protein DksA, alpha-hairpin domain"/>
    <property type="match status" value="1"/>
</dbReference>
<dbReference type="PANTHER" id="PTHR33823:SF4">
    <property type="entry name" value="GENERAL STRESS PROTEIN 16O"/>
    <property type="match status" value="1"/>
</dbReference>
<dbReference type="Pfam" id="PF01258">
    <property type="entry name" value="zf-dskA_traR"/>
    <property type="match status" value="1"/>
</dbReference>
<protein>
    <submittedName>
        <fullName evidence="7">Molecular chaperone DnaK</fullName>
    </submittedName>
</protein>
<dbReference type="RefSeq" id="WP_119884181.1">
    <property type="nucleotide sequence ID" value="NZ_CP032418.1"/>
</dbReference>
<keyword evidence="2" id="KW-0863">Zinc-finger</keyword>
<dbReference type="GO" id="GO:0008270">
    <property type="term" value="F:zinc ion binding"/>
    <property type="evidence" value="ECO:0007669"/>
    <property type="project" value="UniProtKB-KW"/>
</dbReference>
<dbReference type="InterPro" id="IPR037187">
    <property type="entry name" value="DnaK_N"/>
</dbReference>
<dbReference type="InterPro" id="IPR014240">
    <property type="entry name" value="YteA"/>
</dbReference>